<organism evidence="5 6">
    <name type="scientific">Candidatus Glassbacteria bacterium RIFCSPLOWO2_12_FULL_58_11</name>
    <dbReference type="NCBI Taxonomy" id="1817867"/>
    <lineage>
        <taxon>Bacteria</taxon>
        <taxon>Candidatus Glassiibacteriota</taxon>
    </lineage>
</organism>
<comment type="caution">
    <text evidence="5">The sequence shown here is derived from an EMBL/GenBank/DDBJ whole genome shotgun (WGS) entry which is preliminary data.</text>
</comment>
<dbReference type="Proteomes" id="UP000179129">
    <property type="component" value="Unassembled WGS sequence"/>
</dbReference>
<dbReference type="PANTHER" id="PTHR32303:SF4">
    <property type="entry name" value="QUINOPROTEIN GLUCOSE DEHYDROGENASE"/>
    <property type="match status" value="1"/>
</dbReference>
<dbReference type="GO" id="GO:0048038">
    <property type="term" value="F:quinone binding"/>
    <property type="evidence" value="ECO:0007669"/>
    <property type="project" value="InterPro"/>
</dbReference>
<evidence type="ECO:0000256" key="1">
    <source>
        <dbReference type="ARBA" id="ARBA00001931"/>
    </source>
</evidence>
<dbReference type="InterPro" id="IPR017511">
    <property type="entry name" value="PQQ_mDH"/>
</dbReference>
<dbReference type="CDD" id="cd10280">
    <property type="entry name" value="PQQ_mGDH"/>
    <property type="match status" value="1"/>
</dbReference>
<dbReference type="GO" id="GO:0016020">
    <property type="term" value="C:membrane"/>
    <property type="evidence" value="ECO:0007669"/>
    <property type="project" value="InterPro"/>
</dbReference>
<gene>
    <name evidence="5" type="ORF">A3F83_07230</name>
</gene>
<dbReference type="STRING" id="1817867.A3F83_07230"/>
<dbReference type="EMBL" id="MFIX01000115">
    <property type="protein sequence ID" value="OGG04545.1"/>
    <property type="molecule type" value="Genomic_DNA"/>
</dbReference>
<evidence type="ECO:0000259" key="4">
    <source>
        <dbReference type="Pfam" id="PF01011"/>
    </source>
</evidence>
<keyword evidence="3" id="KW-0560">Oxidoreductase</keyword>
<dbReference type="AlphaFoldDB" id="A0A1F5YWQ2"/>
<comment type="cofactor">
    <cofactor evidence="1">
        <name>pyrroloquinoline quinone</name>
        <dbReference type="ChEBI" id="CHEBI:58442"/>
    </cofactor>
</comment>
<reference evidence="5 6" key="1">
    <citation type="journal article" date="2016" name="Nat. Commun.">
        <title>Thousands of microbial genomes shed light on interconnected biogeochemical processes in an aquifer system.</title>
        <authorList>
            <person name="Anantharaman K."/>
            <person name="Brown C.T."/>
            <person name="Hug L.A."/>
            <person name="Sharon I."/>
            <person name="Castelle C.J."/>
            <person name="Probst A.J."/>
            <person name="Thomas B.C."/>
            <person name="Singh A."/>
            <person name="Wilkins M.J."/>
            <person name="Karaoz U."/>
            <person name="Brodie E.L."/>
            <person name="Williams K.H."/>
            <person name="Hubbard S.S."/>
            <person name="Banfield J.F."/>
        </authorList>
    </citation>
    <scope>NUCLEOTIDE SEQUENCE [LARGE SCALE GENOMIC DNA]</scope>
</reference>
<evidence type="ECO:0000313" key="5">
    <source>
        <dbReference type="EMBL" id="OGG04545.1"/>
    </source>
</evidence>
<accession>A0A1F5YWQ2</accession>
<feature type="domain" description="Pyrrolo-quinoline quinone repeat" evidence="4">
    <location>
        <begin position="1"/>
        <end position="546"/>
    </location>
</feature>
<dbReference type="GO" id="GO:0016614">
    <property type="term" value="F:oxidoreductase activity, acting on CH-OH group of donors"/>
    <property type="evidence" value="ECO:0007669"/>
    <property type="project" value="InterPro"/>
</dbReference>
<dbReference type="InterPro" id="IPR002372">
    <property type="entry name" value="PQQ_rpt_dom"/>
</dbReference>
<dbReference type="InterPro" id="IPR018391">
    <property type="entry name" value="PQQ_b-propeller_rpt"/>
</dbReference>
<proteinExistence type="inferred from homology"/>
<sequence>MDQINRGNARQLQVAWTWHSGDKRDDPPSTIECNPVVVDGVMYVTTALIRACALEAATGKVIWTFNPFPEGEAHGINRGVTYWSEGMDKRILFVSDSLLYALDAATGTPIKSFGNAGRVDLHRDLDREVAGQLVGATTPGVVYKNLLILGSYVNEGPGHSAPGHIRAYDVRTGRREWIFHTIPHPGEFGHETWGGDSWETAGGANNWGGMTLDRERGMVFLATGSPAFDFYGGDRVGQNLFGNTVLALDALTGKRVWHFQTLHHDLWDNDLPCAPNLVTIEREGIKIDAVAQVTKTGMVYVLDRQNGEPVFGVEEGSAPESDLEGEQPWPTQPFPLAPPPFARQDFTEDLLTDISPEAHDYALNIFRASRAGKIFMPPSKKGTLVFPGFHGGANWSGASVDPLTGILYVNSNELPWLLTMIDAPPGAGFPYDHTGYHRFLDQEGYPAIKPPWGRLNAIDLNRGTILWQVTLGEFPELTERGLPPTGTENFGGTIVTAGGLVFIGATKDEKFRAFDKESGKILWEYQLEAGGYATPSTYEVDGKQYVVIAAGGGGKLGTHSGDSFVAFSLP</sequence>
<dbReference type="PANTHER" id="PTHR32303">
    <property type="entry name" value="QUINOPROTEIN ALCOHOL DEHYDROGENASE (CYTOCHROME C)"/>
    <property type="match status" value="1"/>
</dbReference>
<dbReference type="InterPro" id="IPR011047">
    <property type="entry name" value="Quinoprotein_ADH-like_sf"/>
</dbReference>
<dbReference type="Gene3D" id="2.140.10.10">
    <property type="entry name" value="Quinoprotein alcohol dehydrogenase-like superfamily"/>
    <property type="match status" value="2"/>
</dbReference>
<dbReference type="Pfam" id="PF01011">
    <property type="entry name" value="PQQ"/>
    <property type="match status" value="1"/>
</dbReference>
<evidence type="ECO:0000256" key="3">
    <source>
        <dbReference type="ARBA" id="ARBA00023002"/>
    </source>
</evidence>
<evidence type="ECO:0000256" key="2">
    <source>
        <dbReference type="ARBA" id="ARBA00008156"/>
    </source>
</evidence>
<evidence type="ECO:0000313" key="6">
    <source>
        <dbReference type="Proteomes" id="UP000179129"/>
    </source>
</evidence>
<name>A0A1F5YWQ2_9BACT</name>
<comment type="similarity">
    <text evidence="2">Belongs to the bacterial PQQ dehydrogenase family.</text>
</comment>
<protein>
    <submittedName>
        <fullName evidence="5">Glucose dehydrogenase</fullName>
    </submittedName>
</protein>
<dbReference type="SUPFAM" id="SSF50998">
    <property type="entry name" value="Quinoprotein alcohol dehydrogenase-like"/>
    <property type="match status" value="1"/>
</dbReference>
<dbReference type="SMART" id="SM00564">
    <property type="entry name" value="PQQ"/>
    <property type="match status" value="5"/>
</dbReference>